<dbReference type="GeneID" id="14891034"/>
<dbReference type="Proteomes" id="UP000014680">
    <property type="component" value="Unassembled WGS sequence"/>
</dbReference>
<keyword evidence="1" id="KW-1133">Transmembrane helix</keyword>
<keyword evidence="4" id="KW-1185">Reference proteome</keyword>
<evidence type="ECO:0000313" key="3">
    <source>
        <dbReference type="EMBL" id="ELP92052.1"/>
    </source>
</evidence>
<evidence type="ECO:0000256" key="2">
    <source>
        <dbReference type="SAM" id="SignalP"/>
    </source>
</evidence>
<reference evidence="3 4" key="1">
    <citation type="submission" date="2012-10" db="EMBL/GenBank/DDBJ databases">
        <authorList>
            <person name="Zafar N."/>
            <person name="Inman J."/>
            <person name="Hall N."/>
            <person name="Lorenzi H."/>
            <person name="Caler E."/>
        </authorList>
    </citation>
    <scope>NUCLEOTIDE SEQUENCE [LARGE SCALE GENOMIC DNA]</scope>
    <source>
        <strain evidence="3 4">IP1</strain>
    </source>
</reference>
<evidence type="ECO:0000313" key="4">
    <source>
        <dbReference type="Proteomes" id="UP000014680"/>
    </source>
</evidence>
<sequence>MIPIFLVVLVAQAEYLMTTYDEYVNVYQLDKCYYTGSNKYTKYVKDGKKARIFTSNTCDNWVDEGSFELENNQLFSNNLPEYSAVAYSNIDAEHCTIKGSGPYPLEMLIKTGCVKTSFTTSSKSEFVDGWFHKYTYNTSTTCAGTPTNVVTKGLGICFTDKEGLYYTIRDSAATFSMLVALILALLIYIKMSHFLCCLHF</sequence>
<dbReference type="VEuPathDB" id="AmoebaDB:EIN_292310"/>
<keyword evidence="1" id="KW-0472">Membrane</keyword>
<dbReference type="RefSeq" id="XP_004258823.1">
    <property type="nucleotide sequence ID" value="XM_004258775.1"/>
</dbReference>
<keyword evidence="1" id="KW-0812">Transmembrane</keyword>
<name>A0A0A1UAJ0_ENTIV</name>
<feature type="transmembrane region" description="Helical" evidence="1">
    <location>
        <begin position="171"/>
        <end position="189"/>
    </location>
</feature>
<proteinExistence type="predicted"/>
<dbReference type="KEGG" id="eiv:EIN_292310"/>
<dbReference type="AlphaFoldDB" id="A0A0A1UAJ0"/>
<dbReference type="EMBL" id="KB206397">
    <property type="protein sequence ID" value="ELP92052.1"/>
    <property type="molecule type" value="Genomic_DNA"/>
</dbReference>
<keyword evidence="2" id="KW-0732">Signal</keyword>
<feature type="chain" id="PRO_5001980369" evidence="2">
    <location>
        <begin position="19"/>
        <end position="200"/>
    </location>
</feature>
<organism evidence="3 4">
    <name type="scientific">Entamoeba invadens IP1</name>
    <dbReference type="NCBI Taxonomy" id="370355"/>
    <lineage>
        <taxon>Eukaryota</taxon>
        <taxon>Amoebozoa</taxon>
        <taxon>Evosea</taxon>
        <taxon>Archamoebae</taxon>
        <taxon>Mastigamoebida</taxon>
        <taxon>Entamoebidae</taxon>
        <taxon>Entamoeba</taxon>
    </lineage>
</organism>
<gene>
    <name evidence="3" type="ORF">EIN_292310</name>
</gene>
<evidence type="ECO:0000256" key="1">
    <source>
        <dbReference type="SAM" id="Phobius"/>
    </source>
</evidence>
<accession>A0A0A1UAJ0</accession>
<protein>
    <submittedName>
        <fullName evidence="3">Uncharacterized protein</fullName>
    </submittedName>
</protein>
<feature type="signal peptide" evidence="2">
    <location>
        <begin position="1"/>
        <end position="18"/>
    </location>
</feature>